<keyword evidence="6" id="KW-0902">Two-component regulatory system</keyword>
<dbReference type="PROSITE" id="PS50109">
    <property type="entry name" value="HIS_KIN"/>
    <property type="match status" value="1"/>
</dbReference>
<keyword evidence="10" id="KW-1185">Reference proteome</keyword>
<feature type="transmembrane region" description="Helical" evidence="7">
    <location>
        <begin position="65"/>
        <end position="84"/>
    </location>
</feature>
<keyword evidence="7" id="KW-1133">Transmembrane helix</keyword>
<dbReference type="InterPro" id="IPR036890">
    <property type="entry name" value="HATPase_C_sf"/>
</dbReference>
<dbReference type="Proteomes" id="UP000321523">
    <property type="component" value="Unassembled WGS sequence"/>
</dbReference>
<dbReference type="InterPro" id="IPR050736">
    <property type="entry name" value="Sensor_HK_Regulatory"/>
</dbReference>
<proteinExistence type="predicted"/>
<dbReference type="Gene3D" id="3.30.565.10">
    <property type="entry name" value="Histidine kinase-like ATPase, C-terminal domain"/>
    <property type="match status" value="1"/>
</dbReference>
<dbReference type="Pfam" id="PF02518">
    <property type="entry name" value="HATPase_c"/>
    <property type="match status" value="1"/>
</dbReference>
<dbReference type="CDD" id="cd00082">
    <property type="entry name" value="HisKA"/>
    <property type="match status" value="1"/>
</dbReference>
<keyword evidence="3" id="KW-0597">Phosphoprotein</keyword>
<feature type="domain" description="Histidine kinase" evidence="8">
    <location>
        <begin position="246"/>
        <end position="466"/>
    </location>
</feature>
<dbReference type="PANTHER" id="PTHR43711">
    <property type="entry name" value="TWO-COMPONENT HISTIDINE KINASE"/>
    <property type="match status" value="1"/>
</dbReference>
<comment type="caution">
    <text evidence="9">The sequence shown here is derived from an EMBL/GenBank/DDBJ whole genome shotgun (WGS) entry which is preliminary data.</text>
</comment>
<name>A0A512DWE8_9PROT</name>
<evidence type="ECO:0000313" key="10">
    <source>
        <dbReference type="Proteomes" id="UP000321523"/>
    </source>
</evidence>
<dbReference type="Gene3D" id="1.10.287.130">
    <property type="match status" value="1"/>
</dbReference>
<dbReference type="SUPFAM" id="SSF55874">
    <property type="entry name" value="ATPase domain of HSP90 chaperone/DNA topoisomerase II/histidine kinase"/>
    <property type="match status" value="1"/>
</dbReference>
<dbReference type="PRINTS" id="PR00344">
    <property type="entry name" value="BCTRLSENSOR"/>
</dbReference>
<comment type="catalytic activity">
    <reaction evidence="1">
        <text>ATP + protein L-histidine = ADP + protein N-phospho-L-histidine.</text>
        <dbReference type="EC" id="2.7.13.3"/>
    </reaction>
</comment>
<dbReference type="OrthoDB" id="8477705at2"/>
<feature type="transmembrane region" description="Helical" evidence="7">
    <location>
        <begin position="38"/>
        <end position="59"/>
    </location>
</feature>
<evidence type="ECO:0000313" key="9">
    <source>
        <dbReference type="EMBL" id="GEO40804.1"/>
    </source>
</evidence>
<feature type="transmembrane region" description="Helical" evidence="7">
    <location>
        <begin position="190"/>
        <end position="212"/>
    </location>
</feature>
<dbReference type="InterPro" id="IPR005467">
    <property type="entry name" value="His_kinase_dom"/>
</dbReference>
<organism evidence="9 10">
    <name type="scientific">Skermanella aerolata</name>
    <dbReference type="NCBI Taxonomy" id="393310"/>
    <lineage>
        <taxon>Bacteria</taxon>
        <taxon>Pseudomonadati</taxon>
        <taxon>Pseudomonadota</taxon>
        <taxon>Alphaproteobacteria</taxon>
        <taxon>Rhodospirillales</taxon>
        <taxon>Azospirillaceae</taxon>
        <taxon>Skermanella</taxon>
    </lineage>
</organism>
<dbReference type="EMBL" id="BJYZ01000023">
    <property type="protein sequence ID" value="GEO40804.1"/>
    <property type="molecule type" value="Genomic_DNA"/>
</dbReference>
<keyword evidence="5" id="KW-0418">Kinase</keyword>
<evidence type="ECO:0000256" key="1">
    <source>
        <dbReference type="ARBA" id="ARBA00000085"/>
    </source>
</evidence>
<evidence type="ECO:0000256" key="6">
    <source>
        <dbReference type="ARBA" id="ARBA00023012"/>
    </source>
</evidence>
<evidence type="ECO:0000259" key="8">
    <source>
        <dbReference type="PROSITE" id="PS50109"/>
    </source>
</evidence>
<dbReference type="GO" id="GO:0000155">
    <property type="term" value="F:phosphorelay sensor kinase activity"/>
    <property type="evidence" value="ECO:0007669"/>
    <property type="project" value="InterPro"/>
</dbReference>
<feature type="transmembrane region" description="Helical" evidence="7">
    <location>
        <begin position="148"/>
        <end position="170"/>
    </location>
</feature>
<dbReference type="SMART" id="SM00387">
    <property type="entry name" value="HATPase_c"/>
    <property type="match status" value="1"/>
</dbReference>
<dbReference type="InterPro" id="IPR003594">
    <property type="entry name" value="HATPase_dom"/>
</dbReference>
<dbReference type="SMART" id="SM00388">
    <property type="entry name" value="HisKA"/>
    <property type="match status" value="1"/>
</dbReference>
<evidence type="ECO:0000256" key="4">
    <source>
        <dbReference type="ARBA" id="ARBA00022679"/>
    </source>
</evidence>
<dbReference type="RefSeq" id="WP_052831063.1">
    <property type="nucleotide sequence ID" value="NZ_BJYZ01000023.1"/>
</dbReference>
<dbReference type="InterPro" id="IPR004358">
    <property type="entry name" value="Sig_transdc_His_kin-like_C"/>
</dbReference>
<dbReference type="InterPro" id="IPR036097">
    <property type="entry name" value="HisK_dim/P_sf"/>
</dbReference>
<dbReference type="SUPFAM" id="SSF47384">
    <property type="entry name" value="Homodimeric domain of signal transducing histidine kinase"/>
    <property type="match status" value="1"/>
</dbReference>
<protein>
    <recommendedName>
        <fullName evidence="2">histidine kinase</fullName>
        <ecNumber evidence="2">2.7.13.3</ecNumber>
    </recommendedName>
</protein>
<evidence type="ECO:0000256" key="7">
    <source>
        <dbReference type="SAM" id="Phobius"/>
    </source>
</evidence>
<dbReference type="EC" id="2.7.13.3" evidence="2"/>
<keyword evidence="7" id="KW-0472">Membrane</keyword>
<gene>
    <name evidence="9" type="ORF">SAE02_49520</name>
</gene>
<accession>A0A512DWE8</accession>
<dbReference type="PANTHER" id="PTHR43711:SF1">
    <property type="entry name" value="HISTIDINE KINASE 1"/>
    <property type="match status" value="1"/>
</dbReference>
<dbReference type="Pfam" id="PF00512">
    <property type="entry name" value="HisKA"/>
    <property type="match status" value="1"/>
</dbReference>
<feature type="transmembrane region" description="Helical" evidence="7">
    <location>
        <begin position="118"/>
        <end position="136"/>
    </location>
</feature>
<evidence type="ECO:0000256" key="3">
    <source>
        <dbReference type="ARBA" id="ARBA00022553"/>
    </source>
</evidence>
<dbReference type="AlphaFoldDB" id="A0A512DWE8"/>
<keyword evidence="7" id="KW-0812">Transmembrane</keyword>
<dbReference type="InterPro" id="IPR003661">
    <property type="entry name" value="HisK_dim/P_dom"/>
</dbReference>
<evidence type="ECO:0000256" key="5">
    <source>
        <dbReference type="ARBA" id="ARBA00022777"/>
    </source>
</evidence>
<keyword evidence="4" id="KW-0808">Transferase</keyword>
<feature type="transmembrane region" description="Helical" evidence="7">
    <location>
        <begin position="91"/>
        <end position="112"/>
    </location>
</feature>
<evidence type="ECO:0000256" key="2">
    <source>
        <dbReference type="ARBA" id="ARBA00012438"/>
    </source>
</evidence>
<feature type="transmembrane region" description="Helical" evidence="7">
    <location>
        <begin position="6"/>
        <end position="26"/>
    </location>
</feature>
<sequence>MTIDIFTLVVVHSLVSLALGMLMLVFWLQHRHLPGLTFWTLATLLLGISTLISVLRGLALPELPAILISNALIALSFGCFYNGVRAFNALPVRWTAIVAATAALVLNQGWFTLVQDDVSVRIVALSLALAAGGLMTSRELLRSAVPGMRLTTLTAAVLFALVSLTLAARAGSTLISPPEPDHMGRFPAHAIHFLVSIVSNILVVFCLLMMAVQRLNRQVQERSVQLEDALNRSEDASRAKEQFLAMMSHELRTPLNAIIGFSDMQRSEIFGPLGHPRYREYADDIHFSGTHLLGLINSILDISKATAGKLTVAVTPTDPLPIAEEMLRIIDHAARVRRITLVFDAVQPPPCLADPQALRQILLNLLSNAVKFTQPGGTVSLAILRFERGLVRFVVKDSGIGMDPHDIPRLLKPFEQSFNIYANSGQGTGLGLPIVDALVGLQGGSLKIESSPGQGTTVIFHLPIAA</sequence>
<reference evidence="9 10" key="1">
    <citation type="submission" date="2019-07" db="EMBL/GenBank/DDBJ databases">
        <title>Whole genome shotgun sequence of Skermanella aerolata NBRC 106429.</title>
        <authorList>
            <person name="Hosoyama A."/>
            <person name="Uohara A."/>
            <person name="Ohji S."/>
            <person name="Ichikawa N."/>
        </authorList>
    </citation>
    <scope>NUCLEOTIDE SEQUENCE [LARGE SCALE GENOMIC DNA]</scope>
    <source>
        <strain evidence="9 10">NBRC 106429</strain>
    </source>
</reference>